<keyword evidence="2" id="KW-1133">Transmembrane helix</keyword>
<feature type="region of interest" description="Disordered" evidence="1">
    <location>
        <begin position="154"/>
        <end position="177"/>
    </location>
</feature>
<protein>
    <recommendedName>
        <fullName evidence="5">Large membrane protein</fullName>
    </recommendedName>
</protein>
<dbReference type="EMBL" id="JAVREO010000001">
    <property type="protein sequence ID" value="MDT0264915.1"/>
    <property type="molecule type" value="Genomic_DNA"/>
</dbReference>
<feature type="region of interest" description="Disordered" evidence="1">
    <location>
        <begin position="368"/>
        <end position="435"/>
    </location>
</feature>
<dbReference type="RefSeq" id="WP_311663648.1">
    <property type="nucleotide sequence ID" value="NZ_JAVREO010000001.1"/>
</dbReference>
<evidence type="ECO:0008006" key="5">
    <source>
        <dbReference type="Google" id="ProtNLM"/>
    </source>
</evidence>
<comment type="caution">
    <text evidence="3">The sequence shown here is derived from an EMBL/GenBank/DDBJ whole genome shotgun (WGS) entry which is preliminary data.</text>
</comment>
<accession>A0ABU2JIU2</accession>
<sequence length="516" mass="51223">MTDAESPEETRRRWPAVTAVAATVVLLAGGLYGLGQAREGGGTGAADAPLALDGPTAEGAAKSLAVAGPLELRGEPPAAPDAAAVYHFDDPGVDAGRVAELAAALGLDGEPVAAGGSWSVSGSPETGRPGGLLVAEEAPGHWVYSVDGAGALTAPGDPDASVSSDAMPPAGGEPAPSVETALATAEPLFAELLGEEVAGALDDGGYDAGEVTGSTRTVRAEPLVDGLPVAGMEIVLGIGPGGGLVTAAGSLGVPTAGEERPVTGAAEALARVNEGSGAAAAREIGDPCLMPEPGGLAPALGEAAEELALDCPRPTPGPVEPLPVSAELGLSLVWSEGSPLLVPAWLFRTDEADGRRLTLAEPAVEYQVGPVADGAGDAVDSEEPGDAEPGDSEPAEAGAEPSEGDGSEPGVADGSDGAEVGPVEPDTLPTGGLWVAGHASDTDTLTVHFWGGVCDTYEVRATESADEVVLTVAVVDPDPERVCVMMAEQHVDEVTLDAPVGDRALLDERGEPLTVR</sequence>
<evidence type="ECO:0000256" key="2">
    <source>
        <dbReference type="SAM" id="Phobius"/>
    </source>
</evidence>
<reference evidence="4" key="1">
    <citation type="submission" date="2023-07" db="EMBL/GenBank/DDBJ databases">
        <title>30 novel species of actinomycetes from the DSMZ collection.</title>
        <authorList>
            <person name="Nouioui I."/>
        </authorList>
    </citation>
    <scope>NUCLEOTIDE SEQUENCE [LARGE SCALE GENOMIC DNA]</scope>
    <source>
        <strain evidence="4">DSM 44915</strain>
    </source>
</reference>
<feature type="compositionally biased region" description="Acidic residues" evidence="1">
    <location>
        <begin position="379"/>
        <end position="394"/>
    </location>
</feature>
<feature type="transmembrane region" description="Helical" evidence="2">
    <location>
        <begin position="14"/>
        <end position="34"/>
    </location>
</feature>
<evidence type="ECO:0000313" key="4">
    <source>
        <dbReference type="Proteomes" id="UP001183410"/>
    </source>
</evidence>
<name>A0ABU2JIU2_9ACTN</name>
<evidence type="ECO:0000256" key="1">
    <source>
        <dbReference type="SAM" id="MobiDB-lite"/>
    </source>
</evidence>
<keyword evidence="2" id="KW-0812">Transmembrane</keyword>
<keyword evidence="2" id="KW-0472">Membrane</keyword>
<organism evidence="3 4">
    <name type="scientific">Streptomyces chisholmiae</name>
    <dbReference type="NCBI Taxonomy" id="3075540"/>
    <lineage>
        <taxon>Bacteria</taxon>
        <taxon>Bacillati</taxon>
        <taxon>Actinomycetota</taxon>
        <taxon>Actinomycetes</taxon>
        <taxon>Kitasatosporales</taxon>
        <taxon>Streptomycetaceae</taxon>
        <taxon>Streptomyces</taxon>
    </lineage>
</organism>
<evidence type="ECO:0000313" key="3">
    <source>
        <dbReference type="EMBL" id="MDT0264915.1"/>
    </source>
</evidence>
<proteinExistence type="predicted"/>
<keyword evidence="4" id="KW-1185">Reference proteome</keyword>
<gene>
    <name evidence="3" type="ORF">RM844_01290</name>
</gene>
<dbReference type="Proteomes" id="UP001183410">
    <property type="component" value="Unassembled WGS sequence"/>
</dbReference>